<dbReference type="Proteomes" id="UP000509301">
    <property type="component" value="Chromosome"/>
</dbReference>
<dbReference type="InterPro" id="IPR039768">
    <property type="entry name" value="Nmd3"/>
</dbReference>
<dbReference type="KEGG" id="mten:GWK48_09065"/>
<dbReference type="GeneID" id="55642091"/>
<organism evidence="2 3">
    <name type="scientific">Metallosphaera tengchongensis</name>
    <dbReference type="NCBI Taxonomy" id="1532350"/>
    <lineage>
        <taxon>Archaea</taxon>
        <taxon>Thermoproteota</taxon>
        <taxon>Thermoprotei</taxon>
        <taxon>Sulfolobales</taxon>
        <taxon>Sulfolobaceae</taxon>
        <taxon>Metallosphaera</taxon>
    </lineage>
</organism>
<dbReference type="Pfam" id="PF04981">
    <property type="entry name" value="NMD3"/>
    <property type="match status" value="1"/>
</dbReference>
<evidence type="ECO:0000313" key="2">
    <source>
        <dbReference type="EMBL" id="QKR00502.1"/>
    </source>
</evidence>
<reference evidence="2 3" key="1">
    <citation type="submission" date="2020-02" db="EMBL/GenBank/DDBJ databases">
        <title>Comparative genome analysis reveals the metabolism and evolution of the thermophilic archaeal genus Metallosphaera.</title>
        <authorList>
            <person name="Jiang C."/>
        </authorList>
    </citation>
    <scope>NUCLEOTIDE SEQUENCE [LARGE SCALE GENOMIC DNA]</scope>
    <source>
        <strain evidence="2 3">Ric-A</strain>
    </source>
</reference>
<protein>
    <submittedName>
        <fullName evidence="2">NMD protein affecting ribosome stability and mRNA decay</fullName>
    </submittedName>
</protein>
<dbReference type="PANTHER" id="PTHR12746:SF2">
    <property type="entry name" value="60S RIBOSOMAL EXPORT PROTEIN NMD3"/>
    <property type="match status" value="1"/>
</dbReference>
<accession>A0A6N0NUT8</accession>
<name>A0A6N0NUT8_9CREN</name>
<dbReference type="EMBL" id="CP049074">
    <property type="protein sequence ID" value="QKR00502.1"/>
    <property type="molecule type" value="Genomic_DNA"/>
</dbReference>
<gene>
    <name evidence="2" type="ORF">GWK48_09065</name>
</gene>
<dbReference type="OrthoDB" id="15051at2157"/>
<dbReference type="GO" id="GO:0043023">
    <property type="term" value="F:ribosomal large subunit binding"/>
    <property type="evidence" value="ECO:0007669"/>
    <property type="project" value="InterPro"/>
</dbReference>
<sequence>MGRKFCVMCGREDADLIDRLCPSCYVKSREIAKVNKTLELTLCKVCGARKVGNKWVSMREDLDTVAEEEVVSSLALDDHVSEYKLESSKIWTDYFGVRHLGLRIRGKVSGAEFNENKDVTVKVVYGLCDSCVKRRGKYYEAIVQLRSKSGRVQDSEKSFFESFFSREEVSNLSDVVELREGIDYYFINRTVAKRLVAKFIDEVKADVKESYQRERIKRGKREGKLVISLRI</sequence>
<keyword evidence="3" id="KW-1185">Reference proteome</keyword>
<dbReference type="InterPro" id="IPR007064">
    <property type="entry name" value="Nmd3_N"/>
</dbReference>
<evidence type="ECO:0000259" key="1">
    <source>
        <dbReference type="Pfam" id="PF04981"/>
    </source>
</evidence>
<dbReference type="PANTHER" id="PTHR12746">
    <property type="entry name" value="NONSENSE-MEDIATED MRNA DECAY PROTEIN 3"/>
    <property type="match status" value="1"/>
</dbReference>
<dbReference type="AlphaFoldDB" id="A0A6N0NUT8"/>
<evidence type="ECO:0000313" key="3">
    <source>
        <dbReference type="Proteomes" id="UP000509301"/>
    </source>
</evidence>
<dbReference type="RefSeq" id="WP_174631550.1">
    <property type="nucleotide sequence ID" value="NZ_CP049074.1"/>
</dbReference>
<dbReference type="GO" id="GO:0005737">
    <property type="term" value="C:cytoplasm"/>
    <property type="evidence" value="ECO:0007669"/>
    <property type="project" value="TreeGrafter"/>
</dbReference>
<feature type="domain" description="Nmd3 N-terminal" evidence="1">
    <location>
        <begin position="6"/>
        <end position="231"/>
    </location>
</feature>
<proteinExistence type="predicted"/>